<dbReference type="AlphaFoldDB" id="A0A194XTC3"/>
<dbReference type="GeneID" id="28828953"/>
<dbReference type="OrthoDB" id="3561049at2759"/>
<sequence>MSTHTRNSGASTMATKETSTPRREHKPKLTMARGGILRSTRAGEASRKSRLTSFQLDHLRRHRGPYRAFPKTFLVESLLGETRFDLVGMTKNQFQHWTQVLEDALNGATSYTEFDLSELENEKGNMPGIYWREPGLSMRKDAVIVAMTEEQFQHWKSLRALQHATDSTLAHREAEEQRALFV</sequence>
<evidence type="ECO:0000313" key="3">
    <source>
        <dbReference type="Proteomes" id="UP000070700"/>
    </source>
</evidence>
<organism evidence="2 3">
    <name type="scientific">Mollisia scopiformis</name>
    <name type="common">Conifer needle endophyte fungus</name>
    <name type="synonym">Phialocephala scopiformis</name>
    <dbReference type="NCBI Taxonomy" id="149040"/>
    <lineage>
        <taxon>Eukaryota</taxon>
        <taxon>Fungi</taxon>
        <taxon>Dikarya</taxon>
        <taxon>Ascomycota</taxon>
        <taxon>Pezizomycotina</taxon>
        <taxon>Leotiomycetes</taxon>
        <taxon>Helotiales</taxon>
        <taxon>Mollisiaceae</taxon>
        <taxon>Mollisia</taxon>
    </lineage>
</organism>
<keyword evidence="3" id="KW-1185">Reference proteome</keyword>
<dbReference type="InParanoid" id="A0A194XTC3"/>
<feature type="compositionally biased region" description="Polar residues" evidence="1">
    <location>
        <begin position="1"/>
        <end position="18"/>
    </location>
</feature>
<dbReference type="KEGG" id="psco:LY89DRAFT_728060"/>
<evidence type="ECO:0000313" key="2">
    <source>
        <dbReference type="EMBL" id="KUJ23299.1"/>
    </source>
</evidence>
<reference evidence="2 3" key="1">
    <citation type="submission" date="2015-10" db="EMBL/GenBank/DDBJ databases">
        <title>Full genome of DAOMC 229536 Phialocephala scopiformis, a fungal endophyte of spruce producing the potent anti-insectan compound rugulosin.</title>
        <authorList>
            <consortium name="DOE Joint Genome Institute"/>
            <person name="Walker A.K."/>
            <person name="Frasz S.L."/>
            <person name="Seifert K.A."/>
            <person name="Miller J.D."/>
            <person name="Mondo S.J."/>
            <person name="Labutti K."/>
            <person name="Lipzen A."/>
            <person name="Dockter R."/>
            <person name="Kennedy M."/>
            <person name="Grigoriev I.V."/>
            <person name="Spatafora J.W."/>
        </authorList>
    </citation>
    <scope>NUCLEOTIDE SEQUENCE [LARGE SCALE GENOMIC DNA]</scope>
    <source>
        <strain evidence="2 3">CBS 120377</strain>
    </source>
</reference>
<accession>A0A194XTC3</accession>
<dbReference type="EMBL" id="KQ947405">
    <property type="protein sequence ID" value="KUJ23299.1"/>
    <property type="molecule type" value="Genomic_DNA"/>
</dbReference>
<proteinExistence type="predicted"/>
<protein>
    <submittedName>
        <fullName evidence="2">Uncharacterized protein</fullName>
    </submittedName>
</protein>
<name>A0A194XTC3_MOLSC</name>
<evidence type="ECO:0000256" key="1">
    <source>
        <dbReference type="SAM" id="MobiDB-lite"/>
    </source>
</evidence>
<gene>
    <name evidence="2" type="ORF">LY89DRAFT_728060</name>
</gene>
<dbReference type="RefSeq" id="XP_018077654.1">
    <property type="nucleotide sequence ID" value="XM_018219227.1"/>
</dbReference>
<feature type="region of interest" description="Disordered" evidence="1">
    <location>
        <begin position="1"/>
        <end position="50"/>
    </location>
</feature>
<dbReference type="Proteomes" id="UP000070700">
    <property type="component" value="Unassembled WGS sequence"/>
</dbReference>